<dbReference type="PANTHER" id="PTHR10815:SF5">
    <property type="entry name" value="METHYLATED-DNA--PROTEIN-CYSTEINE METHYLTRANSFERASE"/>
    <property type="match status" value="1"/>
</dbReference>
<sequence>MKLYFQDFQTPLGEMCAVATQDTLVMLSFKDSKDYPTTIQKLKKRGSLTRVSHHPIIAQIASELTAYFYGECSIFKTPTRYLTGTSFQQSVWEALQQLKIGSTVNYSHIAHMIERPQSTRAVATAIGHNPLSIIVPCHRVIRKDGQLGGFNSGLYRKKQLLKHEARIKTTIS</sequence>
<proteinExistence type="predicted"/>
<evidence type="ECO:0000256" key="2">
    <source>
        <dbReference type="ARBA" id="ARBA00022603"/>
    </source>
</evidence>
<accession>A0ABY3PEN0</accession>
<dbReference type="InterPro" id="IPR036388">
    <property type="entry name" value="WH-like_DNA-bd_sf"/>
</dbReference>
<evidence type="ECO:0000256" key="4">
    <source>
        <dbReference type="ARBA" id="ARBA00022763"/>
    </source>
</evidence>
<dbReference type="InterPro" id="IPR008332">
    <property type="entry name" value="MethylG_MeTrfase_N"/>
</dbReference>
<protein>
    <submittedName>
        <fullName evidence="9">Methylated-DNA--[protein]-cysteine S-methyltransferase</fullName>
    </submittedName>
</protein>
<keyword evidence="2" id="KW-0489">Methyltransferase</keyword>
<dbReference type="SUPFAM" id="SSF46767">
    <property type="entry name" value="Methylated DNA-protein cysteine methyltransferase, C-terminal domain"/>
    <property type="match status" value="1"/>
</dbReference>
<dbReference type="Gene3D" id="1.10.10.10">
    <property type="entry name" value="Winged helix-like DNA-binding domain superfamily/Winged helix DNA-binding domain"/>
    <property type="match status" value="1"/>
</dbReference>
<feature type="domain" description="Methylated-DNA-[protein]-cysteine S-methyltransferase DNA binding" evidence="7">
    <location>
        <begin position="86"/>
        <end position="165"/>
    </location>
</feature>
<organism evidence="9 10">
    <name type="scientific">Staphylococcus ratti</name>
    <dbReference type="NCBI Taxonomy" id="2892440"/>
    <lineage>
        <taxon>Bacteria</taxon>
        <taxon>Bacillati</taxon>
        <taxon>Bacillota</taxon>
        <taxon>Bacilli</taxon>
        <taxon>Bacillales</taxon>
        <taxon>Staphylococcaceae</taxon>
        <taxon>Staphylococcus</taxon>
    </lineage>
</organism>
<dbReference type="Pfam" id="PF02870">
    <property type="entry name" value="Methyltransf_1N"/>
    <property type="match status" value="1"/>
</dbReference>
<dbReference type="EMBL" id="CP086654">
    <property type="protein sequence ID" value="UEX90755.1"/>
    <property type="molecule type" value="Genomic_DNA"/>
</dbReference>
<evidence type="ECO:0000256" key="5">
    <source>
        <dbReference type="ARBA" id="ARBA00023204"/>
    </source>
</evidence>
<gene>
    <name evidence="9" type="ORF">LN051_03635</name>
</gene>
<keyword evidence="4" id="KW-0227">DNA damage</keyword>
<evidence type="ECO:0000256" key="3">
    <source>
        <dbReference type="ARBA" id="ARBA00022679"/>
    </source>
</evidence>
<evidence type="ECO:0000313" key="9">
    <source>
        <dbReference type="EMBL" id="UEX90755.1"/>
    </source>
</evidence>
<dbReference type="PROSITE" id="PS00374">
    <property type="entry name" value="MGMT"/>
    <property type="match status" value="1"/>
</dbReference>
<dbReference type="PANTHER" id="PTHR10815">
    <property type="entry name" value="METHYLATED-DNA--PROTEIN-CYSTEINE METHYLTRANSFERASE"/>
    <property type="match status" value="1"/>
</dbReference>
<evidence type="ECO:0000313" key="10">
    <source>
        <dbReference type="Proteomes" id="UP001197626"/>
    </source>
</evidence>
<dbReference type="NCBIfam" id="TIGR00589">
    <property type="entry name" value="ogt"/>
    <property type="match status" value="1"/>
</dbReference>
<reference evidence="9 10" key="1">
    <citation type="journal article" date="2022" name="Pathogens">
        <title>Staphylococcus ratti sp. nov. Isolated from a Lab Rat.</title>
        <authorList>
            <person name="Kovarovic V."/>
            <person name="Sedlacek I."/>
            <person name="Petras P."/>
            <person name="Kralova S."/>
            <person name="Maslanova I."/>
            <person name="Svec P."/>
            <person name="Neumann-Schaal M."/>
            <person name="Botka T."/>
            <person name="Gelbicova T."/>
            <person name="Stankova E."/>
            <person name="Doskar J."/>
            <person name="Pantucek R."/>
        </authorList>
    </citation>
    <scope>NUCLEOTIDE SEQUENCE [LARGE SCALE GENOMIC DNA]</scope>
    <source>
        <strain evidence="9 10">CCM 9025</strain>
    </source>
</reference>
<evidence type="ECO:0000259" key="7">
    <source>
        <dbReference type="Pfam" id="PF01035"/>
    </source>
</evidence>
<dbReference type="InterPro" id="IPR036217">
    <property type="entry name" value="MethylDNA_cys_MeTrfase_DNAb"/>
</dbReference>
<dbReference type="InterPro" id="IPR036631">
    <property type="entry name" value="MGMT_N_sf"/>
</dbReference>
<comment type="catalytic activity">
    <reaction evidence="1">
        <text>a 4-O-methyl-thymidine in DNA + L-cysteinyl-[protein] = a thymidine in DNA + S-methyl-L-cysteinyl-[protein]</text>
        <dbReference type="Rhea" id="RHEA:53428"/>
        <dbReference type="Rhea" id="RHEA-COMP:10131"/>
        <dbReference type="Rhea" id="RHEA-COMP:10132"/>
        <dbReference type="Rhea" id="RHEA-COMP:13555"/>
        <dbReference type="Rhea" id="RHEA-COMP:13556"/>
        <dbReference type="ChEBI" id="CHEBI:29950"/>
        <dbReference type="ChEBI" id="CHEBI:82612"/>
        <dbReference type="ChEBI" id="CHEBI:137386"/>
        <dbReference type="ChEBI" id="CHEBI:137387"/>
        <dbReference type="EC" id="2.1.1.63"/>
    </reaction>
</comment>
<dbReference type="Gene3D" id="3.30.160.70">
    <property type="entry name" value="Methylated DNA-protein cysteine methyltransferase domain"/>
    <property type="match status" value="1"/>
</dbReference>
<keyword evidence="3" id="KW-0808">Transferase</keyword>
<dbReference type="InterPro" id="IPR014048">
    <property type="entry name" value="MethylDNA_cys_MeTrfase_DNA-bd"/>
</dbReference>
<dbReference type="Proteomes" id="UP001197626">
    <property type="component" value="Chromosome"/>
</dbReference>
<dbReference type="CDD" id="cd06445">
    <property type="entry name" value="ATase"/>
    <property type="match status" value="1"/>
</dbReference>
<evidence type="ECO:0000256" key="6">
    <source>
        <dbReference type="ARBA" id="ARBA00049348"/>
    </source>
</evidence>
<dbReference type="SUPFAM" id="SSF53155">
    <property type="entry name" value="Methylated DNA-protein cysteine methyltransferase domain"/>
    <property type="match status" value="1"/>
</dbReference>
<dbReference type="RefSeq" id="WP_229293235.1">
    <property type="nucleotide sequence ID" value="NZ_CP086654.1"/>
</dbReference>
<name>A0ABY3PEN0_9STAP</name>
<dbReference type="InterPro" id="IPR001497">
    <property type="entry name" value="MethylDNA_cys_MeTrfase_AS"/>
</dbReference>
<keyword evidence="10" id="KW-1185">Reference proteome</keyword>
<dbReference type="Pfam" id="PF01035">
    <property type="entry name" value="DNA_binding_1"/>
    <property type="match status" value="1"/>
</dbReference>
<evidence type="ECO:0000259" key="8">
    <source>
        <dbReference type="Pfam" id="PF02870"/>
    </source>
</evidence>
<comment type="catalytic activity">
    <reaction evidence="6">
        <text>a 6-O-methyl-2'-deoxyguanosine in DNA + L-cysteinyl-[protein] = S-methyl-L-cysteinyl-[protein] + a 2'-deoxyguanosine in DNA</text>
        <dbReference type="Rhea" id="RHEA:24000"/>
        <dbReference type="Rhea" id="RHEA-COMP:10131"/>
        <dbReference type="Rhea" id="RHEA-COMP:10132"/>
        <dbReference type="Rhea" id="RHEA-COMP:11367"/>
        <dbReference type="Rhea" id="RHEA-COMP:11368"/>
        <dbReference type="ChEBI" id="CHEBI:29950"/>
        <dbReference type="ChEBI" id="CHEBI:82612"/>
        <dbReference type="ChEBI" id="CHEBI:85445"/>
        <dbReference type="ChEBI" id="CHEBI:85448"/>
        <dbReference type="EC" id="2.1.1.63"/>
    </reaction>
</comment>
<feature type="domain" description="Methylguanine DNA methyltransferase ribonuclease-like" evidence="8">
    <location>
        <begin position="8"/>
        <end position="80"/>
    </location>
</feature>
<keyword evidence="5" id="KW-0234">DNA repair</keyword>
<evidence type="ECO:0000256" key="1">
    <source>
        <dbReference type="ARBA" id="ARBA00001286"/>
    </source>
</evidence>